<evidence type="ECO:0000256" key="3">
    <source>
        <dbReference type="PIRSR" id="PIRSR605511-2"/>
    </source>
</evidence>
<dbReference type="Gene3D" id="2.120.10.30">
    <property type="entry name" value="TolB, C-terminal domain"/>
    <property type="match status" value="1"/>
</dbReference>
<feature type="binding site" evidence="3">
    <location>
        <position position="112"/>
    </location>
    <ligand>
        <name>substrate</name>
    </ligand>
</feature>
<accession>A0A9W6HJA6</accession>
<comment type="caution">
    <text evidence="5">The sequence shown here is derived from an EMBL/GenBank/DDBJ whole genome shotgun (WGS) entry which is preliminary data.</text>
</comment>
<dbReference type="Pfam" id="PF08450">
    <property type="entry name" value="SGL"/>
    <property type="match status" value="1"/>
</dbReference>
<dbReference type="PANTHER" id="PTHR10907">
    <property type="entry name" value="REGUCALCIN"/>
    <property type="match status" value="1"/>
</dbReference>
<dbReference type="RefSeq" id="WP_271175089.1">
    <property type="nucleotide sequence ID" value="NZ_BSEO01000014.1"/>
</dbReference>
<feature type="binding site" evidence="3">
    <location>
        <position position="158"/>
    </location>
    <ligand>
        <name>a divalent metal cation</name>
        <dbReference type="ChEBI" id="CHEBI:60240"/>
    </ligand>
</feature>
<organism evidence="5 6">
    <name type="scientific">Microbacterium imperiale</name>
    <dbReference type="NCBI Taxonomy" id="33884"/>
    <lineage>
        <taxon>Bacteria</taxon>
        <taxon>Bacillati</taxon>
        <taxon>Actinomycetota</taxon>
        <taxon>Actinomycetes</taxon>
        <taxon>Micrococcales</taxon>
        <taxon>Microbacteriaceae</taxon>
        <taxon>Microbacterium</taxon>
    </lineage>
</organism>
<dbReference type="Proteomes" id="UP001142317">
    <property type="component" value="Unassembled WGS sequence"/>
</dbReference>
<dbReference type="PRINTS" id="PR01790">
    <property type="entry name" value="SMP30FAMILY"/>
</dbReference>
<dbReference type="AlphaFoldDB" id="A0A9W6HJA6"/>
<gene>
    <name evidence="5" type="ORF">GCM10017586_27220</name>
</gene>
<evidence type="ECO:0000259" key="4">
    <source>
        <dbReference type="Pfam" id="PF08450"/>
    </source>
</evidence>
<protein>
    <recommendedName>
        <fullName evidence="4">SMP-30/Gluconolactonase/LRE-like region domain-containing protein</fullName>
    </recommendedName>
</protein>
<dbReference type="InterPro" id="IPR013658">
    <property type="entry name" value="SGL"/>
</dbReference>
<dbReference type="InterPro" id="IPR011042">
    <property type="entry name" value="6-blade_b-propeller_TolB-like"/>
</dbReference>
<dbReference type="PANTHER" id="PTHR10907:SF47">
    <property type="entry name" value="REGUCALCIN"/>
    <property type="match status" value="1"/>
</dbReference>
<proteinExistence type="inferred from homology"/>
<reference evidence="5" key="1">
    <citation type="journal article" date="2014" name="Int. J. Syst. Evol. Microbiol.">
        <title>Complete genome sequence of Corynebacterium casei LMG S-19264T (=DSM 44701T), isolated from a smear-ripened cheese.</title>
        <authorList>
            <consortium name="US DOE Joint Genome Institute (JGI-PGF)"/>
            <person name="Walter F."/>
            <person name="Albersmeier A."/>
            <person name="Kalinowski J."/>
            <person name="Ruckert C."/>
        </authorList>
    </citation>
    <scope>NUCLEOTIDE SEQUENCE</scope>
    <source>
        <strain evidence="5">VKM Ac-1447</strain>
    </source>
</reference>
<feature type="active site" description="Proton donor/acceptor" evidence="2">
    <location>
        <position position="203"/>
    </location>
</feature>
<comment type="cofactor">
    <cofactor evidence="3">
        <name>Zn(2+)</name>
        <dbReference type="ChEBI" id="CHEBI:29105"/>
    </cofactor>
    <text evidence="3">Binds 1 divalent metal cation per subunit.</text>
</comment>
<keyword evidence="3" id="KW-0862">Zinc</keyword>
<dbReference type="GO" id="GO:0019853">
    <property type="term" value="P:L-ascorbic acid biosynthetic process"/>
    <property type="evidence" value="ECO:0007669"/>
    <property type="project" value="TreeGrafter"/>
</dbReference>
<sequence>MTDDNVTDENVTVFRDTRAVLVESIWWDERTDEVVWVDITAGLLHRGRLDGAVDGSDDRVVELPPPVSAVQPARGGGYVAALKDRVVLLDADGRLERELAPLHHRHDGMRLNEGKVDPFGRLIVGGMELTTDDPDATVWSVGIAGDVRALVGGFGVANGMEWSDDARTMYVTDTATSTVYRGSYGAEGDLGELEPFLVGRPSDGLTRADDGSFVSAFYGEGTIGRWDAAGDLVGEIALPAPNLTSVAFVGPQHDVLLVGSARENLTEEQLQQHPLSGGIFRLSLGVAGRGVHTFGQSPTD</sequence>
<feature type="domain" description="SMP-30/Gluconolactonase/LRE-like region" evidence="4">
    <location>
        <begin position="23"/>
        <end position="262"/>
    </location>
</feature>
<feature type="binding site" evidence="3">
    <location>
        <position position="203"/>
    </location>
    <ligand>
        <name>a divalent metal cation</name>
        <dbReference type="ChEBI" id="CHEBI:60240"/>
    </ligand>
</feature>
<name>A0A9W6HJA6_9MICO</name>
<dbReference type="InterPro" id="IPR005511">
    <property type="entry name" value="SMP-30"/>
</dbReference>
<dbReference type="SUPFAM" id="SSF63829">
    <property type="entry name" value="Calcium-dependent phosphotriesterase"/>
    <property type="match status" value="1"/>
</dbReference>
<evidence type="ECO:0000256" key="2">
    <source>
        <dbReference type="PIRSR" id="PIRSR605511-1"/>
    </source>
</evidence>
<dbReference type="GO" id="GO:0004341">
    <property type="term" value="F:gluconolactonase activity"/>
    <property type="evidence" value="ECO:0007669"/>
    <property type="project" value="TreeGrafter"/>
</dbReference>
<evidence type="ECO:0000256" key="1">
    <source>
        <dbReference type="ARBA" id="ARBA00008853"/>
    </source>
</evidence>
<keyword evidence="6" id="KW-1185">Reference proteome</keyword>
<reference evidence="5" key="2">
    <citation type="submission" date="2023-01" db="EMBL/GenBank/DDBJ databases">
        <authorList>
            <person name="Sun Q."/>
            <person name="Evtushenko L."/>
        </authorList>
    </citation>
    <scope>NUCLEOTIDE SEQUENCE</scope>
    <source>
        <strain evidence="5">VKM Ac-1447</strain>
    </source>
</reference>
<keyword evidence="3" id="KW-0479">Metal-binding</keyword>
<dbReference type="GO" id="GO:0005509">
    <property type="term" value="F:calcium ion binding"/>
    <property type="evidence" value="ECO:0007669"/>
    <property type="project" value="TreeGrafter"/>
</dbReference>
<feature type="binding site" evidence="3">
    <location>
        <position position="110"/>
    </location>
    <ligand>
        <name>substrate</name>
    </ligand>
</feature>
<dbReference type="EMBL" id="BSEO01000014">
    <property type="protein sequence ID" value="GLJ81039.1"/>
    <property type="molecule type" value="Genomic_DNA"/>
</dbReference>
<evidence type="ECO:0000313" key="5">
    <source>
        <dbReference type="EMBL" id="GLJ81039.1"/>
    </source>
</evidence>
<feature type="binding site" evidence="3">
    <location>
        <position position="23"/>
    </location>
    <ligand>
        <name>a divalent metal cation</name>
        <dbReference type="ChEBI" id="CHEBI:60240"/>
    </ligand>
</feature>
<evidence type="ECO:0000313" key="6">
    <source>
        <dbReference type="Proteomes" id="UP001142317"/>
    </source>
</evidence>
<comment type="similarity">
    <text evidence="1">Belongs to the SMP-30/CGR1 family.</text>
</comment>